<keyword evidence="2" id="KW-1185">Reference proteome</keyword>
<organism evidence="1 2">
    <name type="scientific">Mya arenaria</name>
    <name type="common">Soft-shell clam</name>
    <dbReference type="NCBI Taxonomy" id="6604"/>
    <lineage>
        <taxon>Eukaryota</taxon>
        <taxon>Metazoa</taxon>
        <taxon>Spiralia</taxon>
        <taxon>Lophotrochozoa</taxon>
        <taxon>Mollusca</taxon>
        <taxon>Bivalvia</taxon>
        <taxon>Autobranchia</taxon>
        <taxon>Heteroconchia</taxon>
        <taxon>Euheterodonta</taxon>
        <taxon>Imparidentia</taxon>
        <taxon>Neoheterodontei</taxon>
        <taxon>Myida</taxon>
        <taxon>Myoidea</taxon>
        <taxon>Myidae</taxon>
        <taxon>Mya</taxon>
    </lineage>
</organism>
<protein>
    <submittedName>
        <fullName evidence="1">Uncharacterized protein</fullName>
    </submittedName>
</protein>
<dbReference type="EMBL" id="CP111024">
    <property type="protein sequence ID" value="WAR24124.1"/>
    <property type="molecule type" value="Genomic_DNA"/>
</dbReference>
<name>A0ABY7FTF4_MYAAR</name>
<evidence type="ECO:0000313" key="2">
    <source>
        <dbReference type="Proteomes" id="UP001164746"/>
    </source>
</evidence>
<reference evidence="1" key="1">
    <citation type="submission" date="2022-11" db="EMBL/GenBank/DDBJ databases">
        <title>Centuries of genome instability and evolution in soft-shell clam transmissible cancer (bioRxiv).</title>
        <authorList>
            <person name="Hart S.F.M."/>
            <person name="Yonemitsu M.A."/>
            <person name="Giersch R.M."/>
            <person name="Beal B.F."/>
            <person name="Arriagada G."/>
            <person name="Davis B.W."/>
            <person name="Ostrander E.A."/>
            <person name="Goff S.P."/>
            <person name="Metzger M.J."/>
        </authorList>
    </citation>
    <scope>NUCLEOTIDE SEQUENCE</scope>
    <source>
        <strain evidence="1">MELC-2E11</strain>
        <tissue evidence="1">Siphon/mantle</tissue>
    </source>
</reference>
<accession>A0ABY7FTF4</accession>
<evidence type="ECO:0000313" key="1">
    <source>
        <dbReference type="EMBL" id="WAR24124.1"/>
    </source>
</evidence>
<dbReference type="Proteomes" id="UP001164746">
    <property type="component" value="Chromosome 13"/>
</dbReference>
<proteinExistence type="predicted"/>
<gene>
    <name evidence="1" type="ORF">MAR_037793</name>
</gene>
<sequence length="167" mass="18529">MTLVNADHNGSTFAALATVPIRRYGVPVASETASSPTMPDGVKKTVYITKTGTAPTPSLMKKAFALKTLLMEPFLEAENVKECILYTDQQLYTLLTTLKQNPRTVASIVLACVFLHISMRVRFVHEHNGLVDEEDNNHQLGSQPVRDEFKQNVVAVTTRRRRGDSEA</sequence>